<name>A0ABW1ZNZ4_9DEIO</name>
<evidence type="ECO:0000313" key="1">
    <source>
        <dbReference type="EMBL" id="MFC6662655.1"/>
    </source>
</evidence>
<reference evidence="2" key="1">
    <citation type="journal article" date="2019" name="Int. J. Syst. Evol. Microbiol.">
        <title>The Global Catalogue of Microorganisms (GCM) 10K type strain sequencing project: providing services to taxonomists for standard genome sequencing and annotation.</title>
        <authorList>
            <consortium name="The Broad Institute Genomics Platform"/>
            <consortium name="The Broad Institute Genome Sequencing Center for Infectious Disease"/>
            <person name="Wu L."/>
            <person name="Ma J."/>
        </authorList>
    </citation>
    <scope>NUCLEOTIDE SEQUENCE [LARGE SCALE GENOMIC DNA]</scope>
    <source>
        <strain evidence="2">CCUG 63830</strain>
    </source>
</reference>
<dbReference type="Proteomes" id="UP001596317">
    <property type="component" value="Unassembled WGS sequence"/>
</dbReference>
<accession>A0ABW1ZNZ4</accession>
<proteinExistence type="predicted"/>
<protein>
    <submittedName>
        <fullName evidence="1">Uncharacterized protein</fullName>
    </submittedName>
</protein>
<dbReference type="RefSeq" id="WP_224612358.1">
    <property type="nucleotide sequence ID" value="NZ_JAIQXV010000026.1"/>
</dbReference>
<gene>
    <name evidence="1" type="ORF">ACFP90_21600</name>
</gene>
<sequence length="74" mass="8028">MQMHISLKLDAQEAERGAPALLQQLEQVGVQNIDAKHLRRFHLISAAVPPEQLACVRALPAVLDVTPVGIVKAI</sequence>
<evidence type="ECO:0000313" key="2">
    <source>
        <dbReference type="Proteomes" id="UP001596317"/>
    </source>
</evidence>
<keyword evidence="2" id="KW-1185">Reference proteome</keyword>
<comment type="caution">
    <text evidence="1">The sequence shown here is derived from an EMBL/GenBank/DDBJ whole genome shotgun (WGS) entry which is preliminary data.</text>
</comment>
<organism evidence="1 2">
    <name type="scientific">Deinococcus multiflagellatus</name>
    <dbReference type="NCBI Taxonomy" id="1656887"/>
    <lineage>
        <taxon>Bacteria</taxon>
        <taxon>Thermotogati</taxon>
        <taxon>Deinococcota</taxon>
        <taxon>Deinococci</taxon>
        <taxon>Deinococcales</taxon>
        <taxon>Deinococcaceae</taxon>
        <taxon>Deinococcus</taxon>
    </lineage>
</organism>
<dbReference type="EMBL" id="JBHSWB010000002">
    <property type="protein sequence ID" value="MFC6662655.1"/>
    <property type="molecule type" value="Genomic_DNA"/>
</dbReference>